<protein>
    <recommendedName>
        <fullName evidence="3">Sigma-w pathway protein ysdB</fullName>
    </recommendedName>
</protein>
<dbReference type="RefSeq" id="WP_093105733.1">
    <property type="nucleotide sequence ID" value="NZ_FNOS01000002.1"/>
</dbReference>
<dbReference type="Proteomes" id="UP000198647">
    <property type="component" value="Unassembled WGS sequence"/>
</dbReference>
<gene>
    <name evidence="1" type="ORF">SAMN04488081_0796</name>
</gene>
<sequence length="132" mass="15690">MMVILFRILLLAALLFLVYTMVQLAKDPKRQFNTAVENRSFYFEDNEDNPKRNFFITYKGAIFEGEKYVGATEESFEVVSITVSAKEPDRLTGMEREDLYFLEKEILIRYPHASIEWKYPMKTLLQRPFEKQ</sequence>
<comment type="caution">
    <text evidence="1">The sequence shown here is derived from an EMBL/GenBank/DDBJ whole genome shotgun (WGS) entry which is preliminary data.</text>
</comment>
<evidence type="ECO:0000313" key="1">
    <source>
        <dbReference type="EMBL" id="SDX60246.1"/>
    </source>
</evidence>
<reference evidence="1 2" key="1">
    <citation type="submission" date="2016-10" db="EMBL/GenBank/DDBJ databases">
        <authorList>
            <person name="Varghese N."/>
            <person name="Submissions S."/>
        </authorList>
    </citation>
    <scope>NUCLEOTIDE SEQUENCE [LARGE SCALE GENOMIC DNA]</scope>
    <source>
        <strain evidence="1 2">DSM 20748</strain>
    </source>
</reference>
<evidence type="ECO:0008006" key="3">
    <source>
        <dbReference type="Google" id="ProtNLM"/>
    </source>
</evidence>
<name>A0A1H3D1N4_9BACI</name>
<evidence type="ECO:0000313" key="2">
    <source>
        <dbReference type="Proteomes" id="UP000198647"/>
    </source>
</evidence>
<keyword evidence="2" id="KW-1185">Reference proteome</keyword>
<organism evidence="1 2">
    <name type="scientific">Salimicrobium album</name>
    <dbReference type="NCBI Taxonomy" id="50717"/>
    <lineage>
        <taxon>Bacteria</taxon>
        <taxon>Bacillati</taxon>
        <taxon>Bacillota</taxon>
        <taxon>Bacilli</taxon>
        <taxon>Bacillales</taxon>
        <taxon>Bacillaceae</taxon>
        <taxon>Salimicrobium</taxon>
    </lineage>
</organism>
<accession>A0A1H3D1N4</accession>
<proteinExistence type="predicted"/>
<dbReference type="EMBL" id="FNOS01000002">
    <property type="protein sequence ID" value="SDX60246.1"/>
    <property type="molecule type" value="Genomic_DNA"/>
</dbReference>